<feature type="compositionally biased region" description="Low complexity" evidence="6">
    <location>
        <begin position="389"/>
        <end position="420"/>
    </location>
</feature>
<keyword evidence="7" id="KW-1133">Transmembrane helix</keyword>
<feature type="compositionally biased region" description="Low complexity" evidence="6">
    <location>
        <begin position="512"/>
        <end position="524"/>
    </location>
</feature>
<feature type="region of interest" description="Disordered" evidence="6">
    <location>
        <begin position="500"/>
        <end position="544"/>
    </location>
</feature>
<feature type="domain" description="RNA polymerase sigma-70 region 2" evidence="8">
    <location>
        <begin position="40"/>
        <end position="104"/>
    </location>
</feature>
<evidence type="ECO:0000256" key="2">
    <source>
        <dbReference type="ARBA" id="ARBA00023015"/>
    </source>
</evidence>
<dbReference type="EMBL" id="POUD01000078">
    <property type="protein sequence ID" value="PZG16784.1"/>
    <property type="molecule type" value="Genomic_DNA"/>
</dbReference>
<dbReference type="GO" id="GO:0003677">
    <property type="term" value="F:DNA binding"/>
    <property type="evidence" value="ECO:0007669"/>
    <property type="project" value="UniProtKB-KW"/>
</dbReference>
<dbReference type="Pfam" id="PF04542">
    <property type="entry name" value="Sigma70_r2"/>
    <property type="match status" value="1"/>
</dbReference>
<evidence type="ECO:0000313" key="11">
    <source>
        <dbReference type="Proteomes" id="UP000249304"/>
    </source>
</evidence>
<feature type="transmembrane region" description="Helical" evidence="7">
    <location>
        <begin position="303"/>
        <end position="323"/>
    </location>
</feature>
<gene>
    <name evidence="10" type="ORF">C1J01_19905</name>
</gene>
<dbReference type="GO" id="GO:0006352">
    <property type="term" value="P:DNA-templated transcription initiation"/>
    <property type="evidence" value="ECO:0007669"/>
    <property type="project" value="InterPro"/>
</dbReference>
<dbReference type="InterPro" id="IPR007627">
    <property type="entry name" value="RNA_pol_sigma70_r2"/>
</dbReference>
<keyword evidence="4" id="KW-0238">DNA-binding</keyword>
<organism evidence="10 11">
    <name type="scientific">Nonomuraea aridisoli</name>
    <dbReference type="NCBI Taxonomy" id="2070368"/>
    <lineage>
        <taxon>Bacteria</taxon>
        <taxon>Bacillati</taxon>
        <taxon>Actinomycetota</taxon>
        <taxon>Actinomycetes</taxon>
        <taxon>Streptosporangiales</taxon>
        <taxon>Streptosporangiaceae</taxon>
        <taxon>Nonomuraea</taxon>
    </lineage>
</organism>
<evidence type="ECO:0000256" key="3">
    <source>
        <dbReference type="ARBA" id="ARBA00023082"/>
    </source>
</evidence>
<evidence type="ECO:0000256" key="4">
    <source>
        <dbReference type="ARBA" id="ARBA00023125"/>
    </source>
</evidence>
<name>A0A2W2FNY7_9ACTN</name>
<keyword evidence="7" id="KW-0472">Membrane</keyword>
<keyword evidence="2" id="KW-0805">Transcription regulation</keyword>
<keyword evidence="3" id="KW-0731">Sigma factor</keyword>
<dbReference type="Gene3D" id="1.10.1740.10">
    <property type="match status" value="1"/>
</dbReference>
<keyword evidence="7" id="KW-0812">Transmembrane</keyword>
<evidence type="ECO:0000256" key="6">
    <source>
        <dbReference type="SAM" id="MobiDB-lite"/>
    </source>
</evidence>
<dbReference type="Gene3D" id="1.10.10.10">
    <property type="entry name" value="Winged helix-like DNA-binding domain superfamily/Winged helix DNA-binding domain"/>
    <property type="match status" value="1"/>
</dbReference>
<dbReference type="SUPFAM" id="SSF88659">
    <property type="entry name" value="Sigma3 and sigma4 domains of RNA polymerase sigma factors"/>
    <property type="match status" value="1"/>
</dbReference>
<feature type="compositionally biased region" description="Acidic residues" evidence="6">
    <location>
        <begin position="346"/>
        <end position="361"/>
    </location>
</feature>
<feature type="region of interest" description="Disordered" evidence="6">
    <location>
        <begin position="329"/>
        <end position="420"/>
    </location>
</feature>
<evidence type="ECO:0000256" key="7">
    <source>
        <dbReference type="SAM" id="Phobius"/>
    </source>
</evidence>
<dbReference type="PANTHER" id="PTHR43133">
    <property type="entry name" value="RNA POLYMERASE ECF-TYPE SIGMA FACTO"/>
    <property type="match status" value="1"/>
</dbReference>
<keyword evidence="5" id="KW-0804">Transcription</keyword>
<keyword evidence="11" id="KW-1185">Reference proteome</keyword>
<evidence type="ECO:0000313" key="10">
    <source>
        <dbReference type="EMBL" id="PZG16784.1"/>
    </source>
</evidence>
<evidence type="ECO:0000259" key="8">
    <source>
        <dbReference type="Pfam" id="PF04542"/>
    </source>
</evidence>
<dbReference type="InterPro" id="IPR039425">
    <property type="entry name" value="RNA_pol_sigma-70-like"/>
</dbReference>
<dbReference type="AlphaFoldDB" id="A0A2W2FNY7"/>
<dbReference type="PANTHER" id="PTHR43133:SF8">
    <property type="entry name" value="RNA POLYMERASE SIGMA FACTOR HI_1459-RELATED"/>
    <property type="match status" value="1"/>
</dbReference>
<evidence type="ECO:0000256" key="5">
    <source>
        <dbReference type="ARBA" id="ARBA00023163"/>
    </source>
</evidence>
<feature type="domain" description="RNA polymerase sigma factor 70 region 4 type 2" evidence="9">
    <location>
        <begin position="129"/>
        <end position="180"/>
    </location>
</feature>
<dbReference type="InterPro" id="IPR036388">
    <property type="entry name" value="WH-like_DNA-bd_sf"/>
</dbReference>
<dbReference type="InterPro" id="IPR013249">
    <property type="entry name" value="RNA_pol_sigma70_r4_t2"/>
</dbReference>
<comment type="caution">
    <text evidence="10">The sequence shown here is derived from an EMBL/GenBank/DDBJ whole genome shotgun (WGS) entry which is preliminary data.</text>
</comment>
<dbReference type="InterPro" id="IPR013324">
    <property type="entry name" value="RNA_pol_sigma_r3/r4-like"/>
</dbReference>
<evidence type="ECO:0000256" key="1">
    <source>
        <dbReference type="ARBA" id="ARBA00010641"/>
    </source>
</evidence>
<proteinExistence type="inferred from homology"/>
<evidence type="ECO:0000259" key="9">
    <source>
        <dbReference type="Pfam" id="PF08281"/>
    </source>
</evidence>
<accession>A0A2W2FNY7</accession>
<protein>
    <submittedName>
        <fullName evidence="10">Uncharacterized protein</fullName>
    </submittedName>
</protein>
<dbReference type="InterPro" id="IPR013325">
    <property type="entry name" value="RNA_pol_sigma_r2"/>
</dbReference>
<dbReference type="Pfam" id="PF08281">
    <property type="entry name" value="Sigma70_r4_2"/>
    <property type="match status" value="1"/>
</dbReference>
<dbReference type="SUPFAM" id="SSF88946">
    <property type="entry name" value="Sigma2 domain of RNA polymerase sigma factors"/>
    <property type="match status" value="1"/>
</dbReference>
<reference evidence="10 11" key="1">
    <citation type="submission" date="2018-01" db="EMBL/GenBank/DDBJ databases">
        <title>Draft genome sequence of Nonomuraea sp. KC333.</title>
        <authorList>
            <person name="Sahin N."/>
            <person name="Saygin H."/>
            <person name="Ay H."/>
        </authorList>
    </citation>
    <scope>NUCLEOTIDE SEQUENCE [LARGE SCALE GENOMIC DNA]</scope>
    <source>
        <strain evidence="10 11">KC333</strain>
    </source>
</reference>
<dbReference type="OrthoDB" id="3492533at2"/>
<dbReference type="Proteomes" id="UP000249304">
    <property type="component" value="Unassembled WGS sequence"/>
</dbReference>
<dbReference type="GO" id="GO:0016987">
    <property type="term" value="F:sigma factor activity"/>
    <property type="evidence" value="ECO:0007669"/>
    <property type="project" value="UniProtKB-KW"/>
</dbReference>
<sequence>MPVLPAGRESVPGWPTVDRADDQELVEALRRADTDAPAKLYDAYAERLYDYAFSLCADGDLAADAVHDAVVTAQGCVQRLKEPARLRPWLYALTRFQVRARLAHRGGTPAAGLPLPDPSEHDDPELADLVHETLGELRTGEREVLGLSVRHGLTPAEVGAVLGLTSRQAAARLGRARDHLENAAAAVMLARTGRAHCPDLSAMVDSWEGPLTPLLRRRLSGHIGGCEVCTEGRHRQVSAGRLLDMVPIAYPGISLRRRVIETCVDPELDQTRTLITDRGDDFDRTGFPVVAERRARRRRPRRLAPVLLAGACLVAATGAVVVINGRGASDSTSLTLAPVPTASPSWEDDVTPGAPAEDEEPSPSPSSTPSATPSPRRTPSAAPVPAPSGRPAASRPRTRPAAAPTATRRRAAPGARLAASCPREIDGAERIALSARNASVSWVATASQGLDVQPASGSVKAGGSVTVWVTVVNPTEPGTGRVAFTSNGGTATCSVSWAGADVHVPEPPTDAPPATDEPAASPSAHAEIGTALERSEPDSLSDVQ</sequence>
<comment type="similarity">
    <text evidence="1">Belongs to the sigma-70 factor family. ECF subfamily.</text>
</comment>
<feature type="compositionally biased region" description="Low complexity" evidence="6">
    <location>
        <begin position="365"/>
        <end position="381"/>
    </location>
</feature>